<evidence type="ECO:0000313" key="2">
    <source>
        <dbReference type="Proteomes" id="UP000029713"/>
    </source>
</evidence>
<evidence type="ECO:0000313" key="1">
    <source>
        <dbReference type="EMBL" id="KGH46554.1"/>
    </source>
</evidence>
<gene>
    <name evidence="1" type="ORF">IN07_11840</name>
</gene>
<dbReference type="Gene3D" id="3.40.50.300">
    <property type="entry name" value="P-loop containing nucleotide triphosphate hydrolases"/>
    <property type="match status" value="1"/>
</dbReference>
<dbReference type="EMBL" id="JPMX01000046">
    <property type="protein sequence ID" value="KGH46554.1"/>
    <property type="molecule type" value="Genomic_DNA"/>
</dbReference>
<dbReference type="SUPFAM" id="SSF52540">
    <property type="entry name" value="P-loop containing nucleoside triphosphate hydrolases"/>
    <property type="match status" value="1"/>
</dbReference>
<organism evidence="1 2">
    <name type="scientific">Modestobacter caceresii</name>
    <dbReference type="NCBI Taxonomy" id="1522368"/>
    <lineage>
        <taxon>Bacteria</taxon>
        <taxon>Bacillati</taxon>
        <taxon>Actinomycetota</taxon>
        <taxon>Actinomycetes</taxon>
        <taxon>Geodermatophilales</taxon>
        <taxon>Geodermatophilaceae</taxon>
        <taxon>Modestobacter</taxon>
    </lineage>
</organism>
<keyword evidence="2" id="KW-1185">Reference proteome</keyword>
<dbReference type="GO" id="GO:0006281">
    <property type="term" value="P:DNA repair"/>
    <property type="evidence" value="ECO:0007669"/>
    <property type="project" value="TreeGrafter"/>
</dbReference>
<dbReference type="GO" id="GO:0003690">
    <property type="term" value="F:double-stranded DNA binding"/>
    <property type="evidence" value="ECO:0007669"/>
    <property type="project" value="TreeGrafter"/>
</dbReference>
<evidence type="ECO:0008006" key="3">
    <source>
        <dbReference type="Google" id="ProtNLM"/>
    </source>
</evidence>
<dbReference type="PANTHER" id="PTHR12083">
    <property type="entry name" value="BIFUNCTIONAL POLYNUCLEOTIDE PHOSPHATASE/KINASE"/>
    <property type="match status" value="1"/>
</dbReference>
<dbReference type="STRING" id="1522368.IN07_11840"/>
<dbReference type="InterPro" id="IPR027417">
    <property type="entry name" value="P-loop_NTPase"/>
</dbReference>
<dbReference type="AlphaFoldDB" id="A0A098Y7T2"/>
<accession>A0A098Y7T2</accession>
<name>A0A098Y7T2_9ACTN</name>
<dbReference type="GO" id="GO:0046404">
    <property type="term" value="F:ATP-dependent polydeoxyribonucleotide 5'-hydroxyl-kinase activity"/>
    <property type="evidence" value="ECO:0007669"/>
    <property type="project" value="TreeGrafter"/>
</dbReference>
<dbReference type="Pfam" id="PF13671">
    <property type="entry name" value="AAA_33"/>
    <property type="match status" value="1"/>
</dbReference>
<sequence length="141" mass="14916">MARQELVVMVGLQGSGKSRWVTEHLAGTHAVVSKDHWPNARRREARQQRTVAALLAQGASVVVDNTSPSPAERAPLVALAAAAGVPARAVFLDVPLETCRARNEAREGRARVPLVGLYSAAGRLTAPSTAEGFSEVTVVRS</sequence>
<dbReference type="GO" id="GO:0046403">
    <property type="term" value="F:polynucleotide 3'-phosphatase activity"/>
    <property type="evidence" value="ECO:0007669"/>
    <property type="project" value="TreeGrafter"/>
</dbReference>
<dbReference type="RefSeq" id="WP_036335963.1">
    <property type="nucleotide sequence ID" value="NZ_JPMX01000046.1"/>
</dbReference>
<proteinExistence type="predicted"/>
<dbReference type="PIRSF" id="PIRSF037081">
    <property type="entry name" value="P-loop_All4644_prd"/>
    <property type="match status" value="1"/>
</dbReference>
<protein>
    <recommendedName>
        <fullName evidence="3">Kinase</fullName>
    </recommendedName>
</protein>
<reference evidence="1 2" key="1">
    <citation type="submission" date="2014-07" db="EMBL/GenBank/DDBJ databases">
        <title>Biosystematic studies on Modestobacter strains isolated from extreme hyper-arid desert soil and from historic building.</title>
        <authorList>
            <person name="Bukarasam K."/>
            <person name="Bull A."/>
            <person name="Girard G."/>
            <person name="van Wezel G."/>
            <person name="Goodfellow M."/>
        </authorList>
    </citation>
    <scope>NUCLEOTIDE SEQUENCE [LARGE SCALE GENOMIC DNA]</scope>
    <source>
        <strain evidence="1 2">KNN45-2b</strain>
    </source>
</reference>
<dbReference type="PANTHER" id="PTHR12083:SF9">
    <property type="entry name" value="BIFUNCTIONAL POLYNUCLEOTIDE PHOSPHATASE_KINASE"/>
    <property type="match status" value="1"/>
</dbReference>
<dbReference type="InterPro" id="IPR017101">
    <property type="entry name" value="P-loop_ATP/GTP-bd_All4644_prd"/>
</dbReference>
<comment type="caution">
    <text evidence="1">The sequence shown here is derived from an EMBL/GenBank/DDBJ whole genome shotgun (WGS) entry which is preliminary data.</text>
</comment>
<dbReference type="Proteomes" id="UP000029713">
    <property type="component" value="Unassembled WGS sequence"/>
</dbReference>